<dbReference type="AlphaFoldDB" id="A0A841RM54"/>
<evidence type="ECO:0000313" key="2">
    <source>
        <dbReference type="EMBL" id="MBB6513851.1"/>
    </source>
</evidence>
<dbReference type="Pfam" id="PF09954">
    <property type="entry name" value="DUF2188"/>
    <property type="match status" value="1"/>
</dbReference>
<feature type="region of interest" description="Disordered" evidence="1">
    <location>
        <begin position="55"/>
        <end position="90"/>
    </location>
</feature>
<sequence length="138" mass="15860">MHWDTNDYPSSLKYLDVEVRKKAIEIANAMVDEGYEEGTAIPIATDQAKEWYENASKKEKNQIKNKSDKDLRTRDSNKTNSRPELQDKEELVIKREDGWAVQAEDAKRASDVFDKKEDAINRAKEIAENKGTDVNVKD</sequence>
<evidence type="ECO:0000256" key="1">
    <source>
        <dbReference type="SAM" id="MobiDB-lite"/>
    </source>
</evidence>
<accession>A0A841RM54</accession>
<gene>
    <name evidence="2" type="ORF">GGQ92_002670</name>
</gene>
<reference evidence="2 3" key="1">
    <citation type="submission" date="2020-08" db="EMBL/GenBank/DDBJ databases">
        <title>Genomic Encyclopedia of Type Strains, Phase IV (KMG-IV): sequencing the most valuable type-strain genomes for metagenomic binning, comparative biology and taxonomic classification.</title>
        <authorList>
            <person name="Goeker M."/>
        </authorList>
    </citation>
    <scope>NUCLEOTIDE SEQUENCE [LARGE SCALE GENOMIC DNA]</scope>
    <source>
        <strain evidence="2 3">DSM 11805</strain>
    </source>
</reference>
<comment type="caution">
    <text evidence="2">The sequence shown here is derived from an EMBL/GenBank/DDBJ whole genome shotgun (WGS) entry which is preliminary data.</text>
</comment>
<feature type="compositionally biased region" description="Basic and acidic residues" evidence="1">
    <location>
        <begin position="55"/>
        <end position="77"/>
    </location>
</feature>
<dbReference type="RefSeq" id="WP_343068831.1">
    <property type="nucleotide sequence ID" value="NZ_BAAACU010000015.1"/>
</dbReference>
<organism evidence="2 3">
    <name type="scientific">Gracilibacillus halotolerans</name>
    <dbReference type="NCBI Taxonomy" id="74386"/>
    <lineage>
        <taxon>Bacteria</taxon>
        <taxon>Bacillati</taxon>
        <taxon>Bacillota</taxon>
        <taxon>Bacilli</taxon>
        <taxon>Bacillales</taxon>
        <taxon>Bacillaceae</taxon>
        <taxon>Gracilibacillus</taxon>
    </lineage>
</organism>
<dbReference type="EMBL" id="JACHON010000017">
    <property type="protein sequence ID" value="MBB6513851.1"/>
    <property type="molecule type" value="Genomic_DNA"/>
</dbReference>
<dbReference type="InterPro" id="IPR018691">
    <property type="entry name" value="DUF2188"/>
</dbReference>
<proteinExistence type="predicted"/>
<name>A0A841RM54_9BACI</name>
<dbReference type="Proteomes" id="UP000572212">
    <property type="component" value="Unassembled WGS sequence"/>
</dbReference>
<protein>
    <submittedName>
        <fullName evidence="2">Uncharacterized protein YdaT</fullName>
    </submittedName>
</protein>
<keyword evidence="3" id="KW-1185">Reference proteome</keyword>
<evidence type="ECO:0000313" key="3">
    <source>
        <dbReference type="Proteomes" id="UP000572212"/>
    </source>
</evidence>